<evidence type="ECO:0000256" key="2">
    <source>
        <dbReference type="ARBA" id="ARBA00023163"/>
    </source>
</evidence>
<dbReference type="CDD" id="cd00130">
    <property type="entry name" value="PAS"/>
    <property type="match status" value="1"/>
</dbReference>
<dbReference type="SUPFAM" id="SSF55781">
    <property type="entry name" value="GAF domain-like"/>
    <property type="match status" value="1"/>
</dbReference>
<dbReference type="Pfam" id="PF03861">
    <property type="entry name" value="ANTAR"/>
    <property type="match status" value="1"/>
</dbReference>
<dbReference type="Gene3D" id="3.30.450.40">
    <property type="match status" value="1"/>
</dbReference>
<reference evidence="5 6" key="1">
    <citation type="journal article" date="2019" name="Int. J. Syst. Evol. Microbiol.">
        <title>The Global Catalogue of Microorganisms (GCM) 10K type strain sequencing project: providing services to taxonomists for standard genome sequencing and annotation.</title>
        <authorList>
            <consortium name="The Broad Institute Genomics Platform"/>
            <consortium name="The Broad Institute Genome Sequencing Center for Infectious Disease"/>
            <person name="Wu L."/>
            <person name="Ma J."/>
        </authorList>
    </citation>
    <scope>NUCLEOTIDE SEQUENCE [LARGE SCALE GENOMIC DNA]</scope>
    <source>
        <strain evidence="5 6">JCM 4805</strain>
    </source>
</reference>
<name>A0ABN0ZJ05_9ACTN</name>
<dbReference type="PROSITE" id="PS50921">
    <property type="entry name" value="ANTAR"/>
    <property type="match status" value="1"/>
</dbReference>
<keyword evidence="1" id="KW-0805">Transcription regulation</keyword>
<dbReference type="Proteomes" id="UP001500909">
    <property type="component" value="Unassembled WGS sequence"/>
</dbReference>
<evidence type="ECO:0000313" key="5">
    <source>
        <dbReference type="EMBL" id="GAA0449585.1"/>
    </source>
</evidence>
<sequence>MHAVLRATCDSQLFETTAAPYVVLDTDLHIQGVNSAYLRATRRARDDLIGAFIFDAFPDNPEDATATGVRNLNSSLERVLRRGVPDEMGVQRYDIPDSDHPGRFRTKIWSPVNTPLIDADGSVIGALHHVEDITAAQHVLRNGHGAELRDGVRQPPAVLRRAMLAIARYERACNAPTASRTTPDDLPHAAPAAPSRDTAHRDALWHRIVHAVHQAPPKSCAEAVCSATVRELSGVDAAAITLHGNGSMPYHLAVSSSLAQRGEELQWVSGEGPSLTAFETGVPALVADLARLGSSWPLFTDAACGAGVAAVFAYPLRSTCVTLGTLTLYRGRRAVDAAGPPAGAEACAEIATVVLLADLDTEITERLRATTDADDINTAIGVLAAVRGVSTHEAARMLRATAQSKELPLADVARALLLRYLPGGPGDPS</sequence>
<dbReference type="InterPro" id="IPR013656">
    <property type="entry name" value="PAS_4"/>
</dbReference>
<protein>
    <recommendedName>
        <fullName evidence="4">ANTAR domain-containing protein</fullName>
    </recommendedName>
</protein>
<dbReference type="SUPFAM" id="SSF55785">
    <property type="entry name" value="PYP-like sensor domain (PAS domain)"/>
    <property type="match status" value="1"/>
</dbReference>
<dbReference type="InterPro" id="IPR035965">
    <property type="entry name" value="PAS-like_dom_sf"/>
</dbReference>
<accession>A0ABN0ZJ05</accession>
<organism evidence="5 6">
    <name type="scientific">Streptomyces olivaceiscleroticus</name>
    <dbReference type="NCBI Taxonomy" id="68245"/>
    <lineage>
        <taxon>Bacteria</taxon>
        <taxon>Bacillati</taxon>
        <taxon>Actinomycetota</taxon>
        <taxon>Actinomycetes</taxon>
        <taxon>Kitasatosporales</taxon>
        <taxon>Streptomycetaceae</taxon>
        <taxon>Streptomyces</taxon>
    </lineage>
</organism>
<proteinExistence type="predicted"/>
<dbReference type="Gene3D" id="1.10.10.10">
    <property type="entry name" value="Winged helix-like DNA-binding domain superfamily/Winged helix DNA-binding domain"/>
    <property type="match status" value="1"/>
</dbReference>
<dbReference type="SMART" id="SM01012">
    <property type="entry name" value="ANTAR"/>
    <property type="match status" value="1"/>
</dbReference>
<dbReference type="InterPro" id="IPR000014">
    <property type="entry name" value="PAS"/>
</dbReference>
<comment type="caution">
    <text evidence="5">The sequence shown here is derived from an EMBL/GenBank/DDBJ whole genome shotgun (WGS) entry which is preliminary data.</text>
</comment>
<keyword evidence="2" id="KW-0804">Transcription</keyword>
<evidence type="ECO:0000313" key="6">
    <source>
        <dbReference type="Proteomes" id="UP001500909"/>
    </source>
</evidence>
<dbReference type="Pfam" id="PF08448">
    <property type="entry name" value="PAS_4"/>
    <property type="match status" value="1"/>
</dbReference>
<dbReference type="InterPro" id="IPR005561">
    <property type="entry name" value="ANTAR"/>
</dbReference>
<evidence type="ECO:0000259" key="4">
    <source>
        <dbReference type="PROSITE" id="PS50921"/>
    </source>
</evidence>
<dbReference type="EMBL" id="BAAABY010000009">
    <property type="protein sequence ID" value="GAA0449585.1"/>
    <property type="molecule type" value="Genomic_DNA"/>
</dbReference>
<evidence type="ECO:0000256" key="3">
    <source>
        <dbReference type="SAM" id="MobiDB-lite"/>
    </source>
</evidence>
<dbReference type="InterPro" id="IPR036388">
    <property type="entry name" value="WH-like_DNA-bd_sf"/>
</dbReference>
<feature type="domain" description="ANTAR" evidence="4">
    <location>
        <begin position="356"/>
        <end position="417"/>
    </location>
</feature>
<gene>
    <name evidence="5" type="ORF">GCM10010361_12050</name>
</gene>
<evidence type="ECO:0000256" key="1">
    <source>
        <dbReference type="ARBA" id="ARBA00023015"/>
    </source>
</evidence>
<dbReference type="InterPro" id="IPR029016">
    <property type="entry name" value="GAF-like_dom_sf"/>
</dbReference>
<feature type="region of interest" description="Disordered" evidence="3">
    <location>
        <begin position="175"/>
        <end position="197"/>
    </location>
</feature>
<dbReference type="Gene3D" id="3.30.450.20">
    <property type="entry name" value="PAS domain"/>
    <property type="match status" value="1"/>
</dbReference>
<keyword evidence="6" id="KW-1185">Reference proteome</keyword>